<feature type="transmembrane region" description="Helical" evidence="7">
    <location>
        <begin position="123"/>
        <end position="140"/>
    </location>
</feature>
<proteinExistence type="inferred from homology"/>
<organism evidence="8 9">
    <name type="scientific">Acanthosepion pharaonis</name>
    <name type="common">Pharaoh cuttlefish</name>
    <name type="synonym">Sepia pharaonis</name>
    <dbReference type="NCBI Taxonomy" id="158019"/>
    <lineage>
        <taxon>Eukaryota</taxon>
        <taxon>Metazoa</taxon>
        <taxon>Spiralia</taxon>
        <taxon>Lophotrochozoa</taxon>
        <taxon>Mollusca</taxon>
        <taxon>Cephalopoda</taxon>
        <taxon>Coleoidea</taxon>
        <taxon>Decapodiformes</taxon>
        <taxon>Sepiida</taxon>
        <taxon>Sepiina</taxon>
        <taxon>Sepiidae</taxon>
        <taxon>Acanthosepion</taxon>
    </lineage>
</organism>
<comment type="caution">
    <text evidence="8">The sequence shown here is derived from an EMBL/GenBank/DDBJ whole genome shotgun (WGS) entry which is preliminary data.</text>
</comment>
<feature type="transmembrane region" description="Helical" evidence="7">
    <location>
        <begin position="652"/>
        <end position="670"/>
    </location>
</feature>
<dbReference type="GO" id="GO:0005886">
    <property type="term" value="C:plasma membrane"/>
    <property type="evidence" value="ECO:0007669"/>
    <property type="project" value="TreeGrafter"/>
</dbReference>
<sequence>MYEKPKINWEDILVIIAYFVIVISAGIFASCRNRGSIGGYFLAGRSMHWIPVGASLFASNIGSGHFVGLAGSGAAGGIGISIFELTAIFILLLLGWIFVPVYISSAVYTMPEYLKKRFGGKRIRIYLSVLALLLYVFTKISADLYSGALFIKMAIGMNIYLATLILLAVAALFTIGGGLTAVIWTDFVQTLIMIVGAFVLMVLGFIEVGGYENLVRKYLNAKPNTTMIYWDDKNSSKYKYVDCGLPSKYSMHLFRPYDDPNLPWPGVIIGLTISSIWYWCTDQVIVQRALAAKNISHVKGGTILAGYLKFLPLWIIVFPGMMARVMFPDTVTCVDPDVCEKFCQSKSGCTNTAYPRLVLKLMPSGLRGLMMAVMMSALISSLTSIFNSASTIFTIDIWRRIRTKSSDMELMIVGRVVVIFLVGISVVWIPVIQNIPTMFHYIQAVTSYLAPPVCAIFVLAVFWKRTTEPGAFYGLMVGLVVGMIRFIWEFSYPSVPCGEEDTRPPIIKDVHYLHFGIILFGVSLIVSVVVSILTKPIDSSHLEGLTFWTKGMTFRWKKIAKINTISNQVSCQESTATIASMSVESNKEPINETAEFAPEPWYRVAFNWICGIEKMKDTKELTEEEKMARLDLQQGCTLSSSSVNSSTYNRDVHFPLLFGFLLSFLLPLYTI</sequence>
<accession>A0A812BYF1</accession>
<evidence type="ECO:0000256" key="1">
    <source>
        <dbReference type="ARBA" id="ARBA00004141"/>
    </source>
</evidence>
<dbReference type="PROSITE" id="PS50283">
    <property type="entry name" value="NA_SOLUT_SYMP_3"/>
    <property type="match status" value="1"/>
</dbReference>
<feature type="transmembrane region" description="Helical" evidence="7">
    <location>
        <begin position="441"/>
        <end position="463"/>
    </location>
</feature>
<protein>
    <submittedName>
        <fullName evidence="8">SLC5A9</fullName>
    </submittedName>
</protein>
<name>A0A812BYF1_ACAPH</name>
<evidence type="ECO:0000313" key="9">
    <source>
        <dbReference type="Proteomes" id="UP000597762"/>
    </source>
</evidence>
<dbReference type="InterPro" id="IPR038377">
    <property type="entry name" value="Na/Glc_symporter_sf"/>
</dbReference>
<keyword evidence="5 7" id="KW-0472">Membrane</keyword>
<keyword evidence="4 7" id="KW-1133">Transmembrane helix</keyword>
<gene>
    <name evidence="8" type="ORF">SPHA_27847</name>
</gene>
<dbReference type="EMBL" id="CAHIKZ030001091">
    <property type="protein sequence ID" value="CAE1252135.1"/>
    <property type="molecule type" value="Genomic_DNA"/>
</dbReference>
<evidence type="ECO:0000256" key="5">
    <source>
        <dbReference type="ARBA" id="ARBA00023136"/>
    </source>
</evidence>
<feature type="transmembrane region" description="Helical" evidence="7">
    <location>
        <begin position="262"/>
        <end position="280"/>
    </location>
</feature>
<evidence type="ECO:0000256" key="7">
    <source>
        <dbReference type="SAM" id="Phobius"/>
    </source>
</evidence>
<comment type="similarity">
    <text evidence="2 6">Belongs to the sodium:solute symporter (SSF) (TC 2.A.21) family.</text>
</comment>
<reference evidence="8" key="1">
    <citation type="submission" date="2021-01" db="EMBL/GenBank/DDBJ databases">
        <authorList>
            <person name="Li R."/>
            <person name="Bekaert M."/>
        </authorList>
    </citation>
    <scope>NUCLEOTIDE SEQUENCE</scope>
    <source>
        <strain evidence="8">Farmed</strain>
    </source>
</reference>
<evidence type="ECO:0000256" key="4">
    <source>
        <dbReference type="ARBA" id="ARBA00022989"/>
    </source>
</evidence>
<feature type="transmembrane region" description="Helical" evidence="7">
    <location>
        <begin position="369"/>
        <end position="398"/>
    </location>
</feature>
<dbReference type="Pfam" id="PF00474">
    <property type="entry name" value="SSF"/>
    <property type="match status" value="1"/>
</dbReference>
<dbReference type="PROSITE" id="PS00457">
    <property type="entry name" value="NA_SOLUT_SYMP_2"/>
    <property type="match status" value="1"/>
</dbReference>
<dbReference type="PANTHER" id="PTHR11819">
    <property type="entry name" value="SOLUTE CARRIER FAMILY 5"/>
    <property type="match status" value="1"/>
</dbReference>
<dbReference type="GO" id="GO:0005412">
    <property type="term" value="F:D-glucose:sodium symporter activity"/>
    <property type="evidence" value="ECO:0007669"/>
    <property type="project" value="TreeGrafter"/>
</dbReference>
<feature type="transmembrane region" description="Helical" evidence="7">
    <location>
        <begin position="410"/>
        <end position="429"/>
    </location>
</feature>
<keyword evidence="3 7" id="KW-0812">Transmembrane</keyword>
<dbReference type="AlphaFoldDB" id="A0A812BYF1"/>
<evidence type="ECO:0000313" key="8">
    <source>
        <dbReference type="EMBL" id="CAE1252135.1"/>
    </source>
</evidence>
<dbReference type="PROSITE" id="PS51257">
    <property type="entry name" value="PROKAR_LIPOPROTEIN"/>
    <property type="match status" value="1"/>
</dbReference>
<comment type="subcellular location">
    <subcellularLocation>
        <location evidence="1">Membrane</location>
        <topology evidence="1">Multi-pass membrane protein</topology>
    </subcellularLocation>
</comment>
<evidence type="ECO:0000256" key="6">
    <source>
        <dbReference type="RuleBase" id="RU362091"/>
    </source>
</evidence>
<dbReference type="PANTHER" id="PTHR11819:SF195">
    <property type="entry name" value="SODIUM_GLUCOSE COTRANSPORTER 4"/>
    <property type="match status" value="1"/>
</dbReference>
<evidence type="ECO:0000256" key="3">
    <source>
        <dbReference type="ARBA" id="ARBA00022692"/>
    </source>
</evidence>
<feature type="transmembrane region" description="Helical" evidence="7">
    <location>
        <begin position="470"/>
        <end position="488"/>
    </location>
</feature>
<feature type="transmembrane region" description="Helical" evidence="7">
    <location>
        <begin position="512"/>
        <end position="533"/>
    </location>
</feature>
<evidence type="ECO:0000256" key="2">
    <source>
        <dbReference type="ARBA" id="ARBA00006434"/>
    </source>
</evidence>
<feature type="transmembrane region" description="Helical" evidence="7">
    <location>
        <begin position="78"/>
        <end position="103"/>
    </location>
</feature>
<dbReference type="NCBIfam" id="TIGR00813">
    <property type="entry name" value="sss"/>
    <property type="match status" value="1"/>
</dbReference>
<dbReference type="InterPro" id="IPR018212">
    <property type="entry name" value="Na/solute_symporter_CS"/>
</dbReference>
<dbReference type="InterPro" id="IPR001734">
    <property type="entry name" value="Na/solute_symporter"/>
</dbReference>
<dbReference type="OrthoDB" id="6132759at2759"/>
<dbReference type="Proteomes" id="UP000597762">
    <property type="component" value="Unassembled WGS sequence"/>
</dbReference>
<feature type="transmembrane region" description="Helical" evidence="7">
    <location>
        <begin position="191"/>
        <end position="211"/>
    </location>
</feature>
<feature type="transmembrane region" description="Helical" evidence="7">
    <location>
        <begin position="12"/>
        <end position="31"/>
    </location>
</feature>
<feature type="transmembrane region" description="Helical" evidence="7">
    <location>
        <begin position="301"/>
        <end position="322"/>
    </location>
</feature>
<keyword evidence="9" id="KW-1185">Reference proteome</keyword>
<dbReference type="Gene3D" id="1.20.1730.10">
    <property type="entry name" value="Sodium/glucose cotransporter"/>
    <property type="match status" value="1"/>
</dbReference>
<feature type="transmembrane region" description="Helical" evidence="7">
    <location>
        <begin position="160"/>
        <end position="184"/>
    </location>
</feature>